<dbReference type="Proteomes" id="UP001174677">
    <property type="component" value="Chromosome 9"/>
</dbReference>
<comment type="subcellular location">
    <subcellularLocation>
        <location evidence="1">Nucleus</location>
    </subcellularLocation>
</comment>
<organism evidence="8 9">
    <name type="scientific">Hevea brasiliensis</name>
    <name type="common">Para rubber tree</name>
    <name type="synonym">Siphonia brasiliensis</name>
    <dbReference type="NCBI Taxonomy" id="3981"/>
    <lineage>
        <taxon>Eukaryota</taxon>
        <taxon>Viridiplantae</taxon>
        <taxon>Streptophyta</taxon>
        <taxon>Embryophyta</taxon>
        <taxon>Tracheophyta</taxon>
        <taxon>Spermatophyta</taxon>
        <taxon>Magnoliopsida</taxon>
        <taxon>eudicotyledons</taxon>
        <taxon>Gunneridae</taxon>
        <taxon>Pentapetalae</taxon>
        <taxon>rosids</taxon>
        <taxon>fabids</taxon>
        <taxon>Malpighiales</taxon>
        <taxon>Euphorbiaceae</taxon>
        <taxon>Crotonoideae</taxon>
        <taxon>Micrandreae</taxon>
        <taxon>Hevea</taxon>
    </lineage>
</organism>
<feature type="compositionally biased region" description="Low complexity" evidence="6">
    <location>
        <begin position="332"/>
        <end position="351"/>
    </location>
</feature>
<feature type="region of interest" description="Disordered" evidence="6">
    <location>
        <begin position="578"/>
        <end position="612"/>
    </location>
</feature>
<dbReference type="PANTHER" id="PTHR31429">
    <property type="entry name" value="WRKY TRANSCRIPTION FACTOR 36-RELATED"/>
    <property type="match status" value="1"/>
</dbReference>
<dbReference type="SMART" id="SM00774">
    <property type="entry name" value="WRKY"/>
    <property type="match status" value="1"/>
</dbReference>
<keyword evidence="2" id="KW-0805">Transcription regulation</keyword>
<dbReference type="InterPro" id="IPR044810">
    <property type="entry name" value="WRKY_plant"/>
</dbReference>
<dbReference type="InterPro" id="IPR003657">
    <property type="entry name" value="WRKY_dom"/>
</dbReference>
<feature type="compositionally biased region" description="Basic and acidic residues" evidence="6">
    <location>
        <begin position="153"/>
        <end position="162"/>
    </location>
</feature>
<feature type="compositionally biased region" description="Acidic residues" evidence="6">
    <location>
        <begin position="204"/>
        <end position="216"/>
    </location>
</feature>
<keyword evidence="5" id="KW-0539">Nucleus</keyword>
<feature type="domain" description="WRKY" evidence="7">
    <location>
        <begin position="252"/>
        <end position="318"/>
    </location>
</feature>
<keyword evidence="4" id="KW-0804">Transcription</keyword>
<reference evidence="8" key="1">
    <citation type="journal article" date="2023" name="Plant Biotechnol. J.">
        <title>Chromosome-level wild Hevea brasiliensis genome provides new tools for genomic-assisted breeding and valuable loci to elevate rubber yield.</title>
        <authorList>
            <person name="Cheng H."/>
            <person name="Song X."/>
            <person name="Hu Y."/>
            <person name="Wu T."/>
            <person name="Yang Q."/>
            <person name="An Z."/>
            <person name="Feng S."/>
            <person name="Deng Z."/>
            <person name="Wu W."/>
            <person name="Zeng X."/>
            <person name="Tu M."/>
            <person name="Wang X."/>
            <person name="Huang H."/>
        </authorList>
    </citation>
    <scope>NUCLEOTIDE SEQUENCE</scope>
    <source>
        <strain evidence="8">MT/VB/25A 57/8</strain>
    </source>
</reference>
<dbReference type="Gene3D" id="2.20.25.80">
    <property type="entry name" value="WRKY domain"/>
    <property type="match status" value="1"/>
</dbReference>
<evidence type="ECO:0000256" key="6">
    <source>
        <dbReference type="SAM" id="MobiDB-lite"/>
    </source>
</evidence>
<name>A0ABQ9LY51_HEVBR</name>
<dbReference type="InterPro" id="IPR036576">
    <property type="entry name" value="WRKY_dom_sf"/>
</dbReference>
<feature type="compositionally biased region" description="Polar residues" evidence="6">
    <location>
        <begin position="192"/>
        <end position="203"/>
    </location>
</feature>
<feature type="region of interest" description="Disordered" evidence="6">
    <location>
        <begin position="332"/>
        <end position="352"/>
    </location>
</feature>
<evidence type="ECO:0000259" key="7">
    <source>
        <dbReference type="PROSITE" id="PS50811"/>
    </source>
</evidence>
<protein>
    <recommendedName>
        <fullName evidence="7">WRKY domain-containing protein</fullName>
    </recommendedName>
</protein>
<sequence>MAIFDKSSSIQMETSLEKSVAVSASAEEKKMMKSNGDEDGVLLGTTKGEDVMIHVKQEENSRKRPSSMVKNQASLKHEDQLRSAKTEIGEVREENERLKQLLSKMVKDYQSLQKHFCEVVQEEEAKKSTKLTPISRDNEESELVSLSLGRNSSEPKMEEKKSSNLTDGNEDNEELNNKGLSLALDCKFEPDSTVTMKNPSSENSFDDEEPKEEEATETWPPSKMLRTTISSGDEVLQQTQTKKTRVSVRTRCDTPTMNDGCQWRKYGQKIAKGNPCPRAYYRCTVSPTCPVRKQVQRCAEDMSILITTYEGTHNHPLPLSATAMASTTSAAASMLQSRSSSSQPGLGTSVSAPASISTTNGLNFTVSQNNAIRPQQFYFPNSSISTSNSHPTITLDLTAPTSTSHFNRFPCAPRYSPTCLNFSSSSSSTSLDSNSTMQTLWNPGYSTYGALSHSRNNNGSLNNIGKHPPQDHLYQPQMQMNSQTAATSQQSLTETIAAATKVIALDPNFRSALAAAITTFVGNAGSGGSGVREHPGIGEHNSAGLSSKLGDSLTFNALYPSSHGGIGCASSYLNKSPPTQQGSLVSFPPPFPFSASKSASGSPANSRDYNKG</sequence>
<evidence type="ECO:0000313" key="9">
    <source>
        <dbReference type="Proteomes" id="UP001174677"/>
    </source>
</evidence>
<feature type="region of interest" description="Disordered" evidence="6">
    <location>
        <begin position="56"/>
        <end position="88"/>
    </location>
</feature>
<evidence type="ECO:0000256" key="1">
    <source>
        <dbReference type="ARBA" id="ARBA00004123"/>
    </source>
</evidence>
<feature type="compositionally biased region" description="Low complexity" evidence="6">
    <location>
        <begin position="593"/>
        <end position="606"/>
    </location>
</feature>
<evidence type="ECO:0000256" key="2">
    <source>
        <dbReference type="ARBA" id="ARBA00023015"/>
    </source>
</evidence>
<evidence type="ECO:0000256" key="3">
    <source>
        <dbReference type="ARBA" id="ARBA00023125"/>
    </source>
</evidence>
<keyword evidence="9" id="KW-1185">Reference proteome</keyword>
<proteinExistence type="predicted"/>
<dbReference type="PROSITE" id="PS50811">
    <property type="entry name" value="WRKY"/>
    <property type="match status" value="1"/>
</dbReference>
<comment type="caution">
    <text evidence="8">The sequence shown here is derived from an EMBL/GenBank/DDBJ whole genome shotgun (WGS) entry which is preliminary data.</text>
</comment>
<gene>
    <name evidence="8" type="ORF">P3X46_015439</name>
</gene>
<evidence type="ECO:0000313" key="8">
    <source>
        <dbReference type="EMBL" id="KAJ9172167.1"/>
    </source>
</evidence>
<feature type="region of interest" description="Disordered" evidence="6">
    <location>
        <begin position="122"/>
        <end position="175"/>
    </location>
</feature>
<evidence type="ECO:0000256" key="4">
    <source>
        <dbReference type="ARBA" id="ARBA00023163"/>
    </source>
</evidence>
<accession>A0ABQ9LY51</accession>
<dbReference type="Pfam" id="PF03106">
    <property type="entry name" value="WRKY"/>
    <property type="match status" value="1"/>
</dbReference>
<feature type="compositionally biased region" description="Basic and acidic residues" evidence="6">
    <location>
        <begin position="75"/>
        <end position="88"/>
    </location>
</feature>
<keyword evidence="3" id="KW-0238">DNA-binding</keyword>
<feature type="region of interest" description="Disordered" evidence="6">
    <location>
        <begin position="190"/>
        <end position="219"/>
    </location>
</feature>
<dbReference type="PANTHER" id="PTHR31429:SF97">
    <property type="entry name" value="WRKY TRANSCRIPTION FACTOR 36-RELATED"/>
    <property type="match status" value="1"/>
</dbReference>
<dbReference type="SUPFAM" id="SSF118290">
    <property type="entry name" value="WRKY DNA-binding domain"/>
    <property type="match status" value="1"/>
</dbReference>
<dbReference type="EMBL" id="JARPOI010000009">
    <property type="protein sequence ID" value="KAJ9172167.1"/>
    <property type="molecule type" value="Genomic_DNA"/>
</dbReference>
<evidence type="ECO:0000256" key="5">
    <source>
        <dbReference type="ARBA" id="ARBA00023242"/>
    </source>
</evidence>